<evidence type="ECO:0000256" key="7">
    <source>
        <dbReference type="PIRSR" id="PIRSR000138-2"/>
    </source>
</evidence>
<comment type="caution">
    <text evidence="9">The sequence shown here is derived from an EMBL/GenBank/DDBJ whole genome shotgun (WGS) entry which is preliminary data.</text>
</comment>
<dbReference type="InterPro" id="IPR037396">
    <property type="entry name" value="FMN_HAD"/>
</dbReference>
<accession>A0A9P4INM7</accession>
<dbReference type="Pfam" id="PF01070">
    <property type="entry name" value="FMN_dh"/>
    <property type="match status" value="1"/>
</dbReference>
<dbReference type="GO" id="GO:0010181">
    <property type="term" value="F:FMN binding"/>
    <property type="evidence" value="ECO:0007669"/>
    <property type="project" value="InterPro"/>
</dbReference>
<dbReference type="PIRSF" id="PIRSF000138">
    <property type="entry name" value="Al-hdrx_acd_dh"/>
    <property type="match status" value="1"/>
</dbReference>
<feature type="binding site" evidence="7">
    <location>
        <position position="103"/>
    </location>
    <ligand>
        <name>FMN</name>
        <dbReference type="ChEBI" id="CHEBI:58210"/>
    </ligand>
</feature>
<evidence type="ECO:0000256" key="5">
    <source>
        <dbReference type="ARBA" id="ARBA00083297"/>
    </source>
</evidence>
<feature type="binding site" evidence="7">
    <location>
        <begin position="305"/>
        <end position="306"/>
    </location>
    <ligand>
        <name>FMN</name>
        <dbReference type="ChEBI" id="CHEBI:58210"/>
    </ligand>
</feature>
<gene>
    <name evidence="9" type="ORF">NA57DRAFT_32025</name>
</gene>
<dbReference type="PANTHER" id="PTHR10578">
    <property type="entry name" value="S -2-HYDROXY-ACID OXIDASE-RELATED"/>
    <property type="match status" value="1"/>
</dbReference>
<dbReference type="PROSITE" id="PS51349">
    <property type="entry name" value="FMN_HYDROXY_ACID_DH_2"/>
    <property type="match status" value="1"/>
</dbReference>
<evidence type="ECO:0000256" key="4">
    <source>
        <dbReference type="ARBA" id="ARBA00073420"/>
    </source>
</evidence>
<feature type="domain" description="FMN hydroxy acid dehydrogenase" evidence="8">
    <location>
        <begin position="1"/>
        <end position="356"/>
    </location>
</feature>
<feature type="binding site" evidence="7">
    <location>
        <position position="155"/>
    </location>
    <ligand>
        <name>FMN</name>
        <dbReference type="ChEBI" id="CHEBI:58210"/>
    </ligand>
</feature>
<feature type="binding site" evidence="7">
    <location>
        <position position="251"/>
    </location>
    <ligand>
        <name>glyoxylate</name>
        <dbReference type="ChEBI" id="CHEBI:36655"/>
    </ligand>
</feature>
<protein>
    <recommendedName>
        <fullName evidence="4">Oxidase FUB9</fullName>
    </recommendedName>
    <alternativeName>
        <fullName evidence="5">Fusaric acid biosynthesis protein 9</fullName>
    </alternativeName>
</protein>
<dbReference type="Gene3D" id="3.20.20.70">
    <property type="entry name" value="Aldolase class I"/>
    <property type="match status" value="1"/>
</dbReference>
<dbReference type="AlphaFoldDB" id="A0A9P4INM7"/>
<evidence type="ECO:0000256" key="6">
    <source>
        <dbReference type="PIRSR" id="PIRSR000138-1"/>
    </source>
</evidence>
<feature type="binding site" evidence="7">
    <location>
        <position position="227"/>
    </location>
    <ligand>
        <name>FMN</name>
        <dbReference type="ChEBI" id="CHEBI:58210"/>
    </ligand>
</feature>
<dbReference type="SUPFAM" id="SSF51395">
    <property type="entry name" value="FMN-linked oxidoreductases"/>
    <property type="match status" value="1"/>
</dbReference>
<evidence type="ECO:0000256" key="2">
    <source>
        <dbReference type="ARBA" id="ARBA00023002"/>
    </source>
</evidence>
<keyword evidence="7" id="KW-0285">Flavoprotein</keyword>
<feature type="binding site" evidence="7">
    <location>
        <position position="129"/>
    </location>
    <ligand>
        <name>glyoxylate</name>
        <dbReference type="ChEBI" id="CHEBI:36655"/>
    </ligand>
</feature>
<dbReference type="InterPro" id="IPR000262">
    <property type="entry name" value="FMN-dep_DH"/>
</dbReference>
<comment type="cofactor">
    <cofactor evidence="1">
        <name>FMN</name>
        <dbReference type="ChEBI" id="CHEBI:58210"/>
    </cofactor>
</comment>
<proteinExistence type="inferred from homology"/>
<feature type="binding site" evidence="7">
    <location>
        <position position="254"/>
    </location>
    <ligand>
        <name>glyoxylate</name>
        <dbReference type="ChEBI" id="CHEBI:36655"/>
    </ligand>
</feature>
<organism evidence="9 10">
    <name type="scientific">Rhizodiscina lignyota</name>
    <dbReference type="NCBI Taxonomy" id="1504668"/>
    <lineage>
        <taxon>Eukaryota</taxon>
        <taxon>Fungi</taxon>
        <taxon>Dikarya</taxon>
        <taxon>Ascomycota</taxon>
        <taxon>Pezizomycotina</taxon>
        <taxon>Dothideomycetes</taxon>
        <taxon>Pleosporomycetidae</taxon>
        <taxon>Aulographales</taxon>
        <taxon>Rhizodiscinaceae</taxon>
        <taxon>Rhizodiscina</taxon>
    </lineage>
</organism>
<feature type="binding site" evidence="7">
    <location>
        <position position="164"/>
    </location>
    <ligand>
        <name>glyoxylate</name>
        <dbReference type="ChEBI" id="CHEBI:36655"/>
    </ligand>
</feature>
<feature type="binding site" evidence="7">
    <location>
        <begin position="282"/>
        <end position="286"/>
    </location>
    <ligand>
        <name>FMN</name>
        <dbReference type="ChEBI" id="CHEBI:58210"/>
    </ligand>
</feature>
<dbReference type="GO" id="GO:0005737">
    <property type="term" value="C:cytoplasm"/>
    <property type="evidence" value="ECO:0007669"/>
    <property type="project" value="UniProtKB-ARBA"/>
</dbReference>
<feature type="active site" description="Proton acceptor" evidence="6">
    <location>
        <position position="251"/>
    </location>
</feature>
<dbReference type="GO" id="GO:0016491">
    <property type="term" value="F:oxidoreductase activity"/>
    <property type="evidence" value="ECO:0007669"/>
    <property type="project" value="UniProtKB-KW"/>
</dbReference>
<dbReference type="InterPro" id="IPR008259">
    <property type="entry name" value="FMN_hydac_DH_AS"/>
</dbReference>
<keyword evidence="7" id="KW-0288">FMN</keyword>
<dbReference type="EMBL" id="ML978122">
    <property type="protein sequence ID" value="KAF2103162.1"/>
    <property type="molecule type" value="Genomic_DNA"/>
</dbReference>
<dbReference type="Proteomes" id="UP000799772">
    <property type="component" value="Unassembled WGS sequence"/>
</dbReference>
<dbReference type="PROSITE" id="PS00557">
    <property type="entry name" value="FMN_HYDROXY_ACID_DH_1"/>
    <property type="match status" value="1"/>
</dbReference>
<dbReference type="PANTHER" id="PTHR10578:SF149">
    <property type="entry name" value="2-HYDROXYACID OXIDASE 2"/>
    <property type="match status" value="1"/>
</dbReference>
<dbReference type="CDD" id="cd02809">
    <property type="entry name" value="alpha_hydroxyacid_oxid_FMN"/>
    <property type="match status" value="1"/>
</dbReference>
<feature type="binding site" evidence="7">
    <location>
        <position position="127"/>
    </location>
    <ligand>
        <name>FMN</name>
        <dbReference type="ChEBI" id="CHEBI:58210"/>
    </ligand>
</feature>
<sequence length="363" mass="40093">MNIEELRDIGTAKLPKPIADFFNSGSTYQETLAANTAAFSKYKLRSRVLVDVSKPDTSTVVFGNRISFPLCVSPAGIQGMAHPDGELATSRACAKAGINMGISSFANYDFDEIMKQGESSGVHYALQMYTMRDKVLQEKIIRRAEARGVKAILLTADSPVLGVRWNEHKGDFRAITGFEFPIIGITEEMWRSSSHEEMFDKFNDDTHNWARDIPYLRSLTKMEIWVKGIMTAEDTLLAIKHGVNGILVSNHGGRQLDGVPATLDALVECVGAGQGRIKIHVDGGFRSGTDIFKALALGADCCWVGRPTIWSLAYKGQEGVDLMLKLLQDDFRRCMQLCGCRTIKDISRSCLSRMNSDGVLARL</sequence>
<keyword evidence="10" id="KW-1185">Reference proteome</keyword>
<feature type="binding site" evidence="7">
    <location>
        <begin position="74"/>
        <end position="76"/>
    </location>
    <ligand>
        <name>FMN</name>
        <dbReference type="ChEBI" id="CHEBI:58210"/>
    </ligand>
</feature>
<dbReference type="InterPro" id="IPR012133">
    <property type="entry name" value="Alpha-hydoxy_acid_DH_FMN"/>
</dbReference>
<feature type="binding site" evidence="7">
    <location>
        <position position="249"/>
    </location>
    <ligand>
        <name>FMN</name>
        <dbReference type="ChEBI" id="CHEBI:58210"/>
    </ligand>
</feature>
<evidence type="ECO:0000259" key="8">
    <source>
        <dbReference type="PROSITE" id="PS51349"/>
    </source>
</evidence>
<comment type="similarity">
    <text evidence="3">Belongs to the FMN-dependent alpha-hydroxy acid dehydrogenase family.</text>
</comment>
<dbReference type="OrthoDB" id="1925334at2759"/>
<evidence type="ECO:0000313" key="10">
    <source>
        <dbReference type="Proteomes" id="UP000799772"/>
    </source>
</evidence>
<dbReference type="InterPro" id="IPR013785">
    <property type="entry name" value="Aldolase_TIM"/>
</dbReference>
<name>A0A9P4INM7_9PEZI</name>
<dbReference type="FunFam" id="3.20.20.70:FF:000056">
    <property type="entry name" value="hydroxyacid oxidase 2"/>
    <property type="match status" value="1"/>
</dbReference>
<evidence type="ECO:0000256" key="1">
    <source>
        <dbReference type="ARBA" id="ARBA00001917"/>
    </source>
</evidence>
<reference evidence="9" key="1">
    <citation type="journal article" date="2020" name="Stud. Mycol.">
        <title>101 Dothideomycetes genomes: a test case for predicting lifestyles and emergence of pathogens.</title>
        <authorList>
            <person name="Haridas S."/>
            <person name="Albert R."/>
            <person name="Binder M."/>
            <person name="Bloem J."/>
            <person name="Labutti K."/>
            <person name="Salamov A."/>
            <person name="Andreopoulos B."/>
            <person name="Baker S."/>
            <person name="Barry K."/>
            <person name="Bills G."/>
            <person name="Bluhm B."/>
            <person name="Cannon C."/>
            <person name="Castanera R."/>
            <person name="Culley D."/>
            <person name="Daum C."/>
            <person name="Ezra D."/>
            <person name="Gonzalez J."/>
            <person name="Henrissat B."/>
            <person name="Kuo A."/>
            <person name="Liang C."/>
            <person name="Lipzen A."/>
            <person name="Lutzoni F."/>
            <person name="Magnuson J."/>
            <person name="Mondo S."/>
            <person name="Nolan M."/>
            <person name="Ohm R."/>
            <person name="Pangilinan J."/>
            <person name="Park H.-J."/>
            <person name="Ramirez L."/>
            <person name="Alfaro M."/>
            <person name="Sun H."/>
            <person name="Tritt A."/>
            <person name="Yoshinaga Y."/>
            <person name="Zwiers L.-H."/>
            <person name="Turgeon B."/>
            <person name="Goodwin S."/>
            <person name="Spatafora J."/>
            <person name="Crous P."/>
            <person name="Grigoriev I."/>
        </authorList>
    </citation>
    <scope>NUCLEOTIDE SEQUENCE</scope>
    <source>
        <strain evidence="9">CBS 133067</strain>
    </source>
</reference>
<evidence type="ECO:0000256" key="3">
    <source>
        <dbReference type="ARBA" id="ARBA00024042"/>
    </source>
</evidence>
<keyword evidence="2" id="KW-0560">Oxidoreductase</keyword>
<evidence type="ECO:0000313" key="9">
    <source>
        <dbReference type="EMBL" id="KAF2103162.1"/>
    </source>
</evidence>